<dbReference type="EC" id="2.7.13.3" evidence="2"/>
<dbReference type="InterPro" id="IPR005467">
    <property type="entry name" value="His_kinase_dom"/>
</dbReference>
<protein>
    <recommendedName>
        <fullName evidence="2">histidine kinase</fullName>
        <ecNumber evidence="2">2.7.13.3</ecNumber>
    </recommendedName>
</protein>
<dbReference type="SUPFAM" id="SSF55874">
    <property type="entry name" value="ATPase domain of HSP90 chaperone/DNA topoisomerase II/histidine kinase"/>
    <property type="match status" value="1"/>
</dbReference>
<keyword evidence="8" id="KW-0902">Two-component regulatory system</keyword>
<evidence type="ECO:0000256" key="1">
    <source>
        <dbReference type="ARBA" id="ARBA00000085"/>
    </source>
</evidence>
<comment type="caution">
    <text evidence="11">The sequence shown here is derived from an EMBL/GenBank/DDBJ whole genome shotgun (WGS) entry which is preliminary data.</text>
</comment>
<dbReference type="RefSeq" id="WP_135412626.1">
    <property type="nucleotide sequence ID" value="NZ_SRLB01000001.1"/>
</dbReference>
<keyword evidence="9" id="KW-0812">Transmembrane</keyword>
<evidence type="ECO:0000256" key="3">
    <source>
        <dbReference type="ARBA" id="ARBA00022553"/>
    </source>
</evidence>
<keyword evidence="12" id="KW-1185">Reference proteome</keyword>
<keyword evidence="5" id="KW-0547">Nucleotide-binding</keyword>
<dbReference type="GO" id="GO:0005524">
    <property type="term" value="F:ATP binding"/>
    <property type="evidence" value="ECO:0007669"/>
    <property type="project" value="UniProtKB-KW"/>
</dbReference>
<dbReference type="Pfam" id="PF02518">
    <property type="entry name" value="HATPase_c"/>
    <property type="match status" value="1"/>
</dbReference>
<dbReference type="Gene3D" id="3.30.565.10">
    <property type="entry name" value="Histidine kinase-like ATPase, C-terminal domain"/>
    <property type="match status" value="1"/>
</dbReference>
<dbReference type="InterPro" id="IPR003594">
    <property type="entry name" value="HATPase_dom"/>
</dbReference>
<dbReference type="PROSITE" id="PS50109">
    <property type="entry name" value="HIS_KIN"/>
    <property type="match status" value="1"/>
</dbReference>
<keyword evidence="7" id="KW-0067">ATP-binding</keyword>
<evidence type="ECO:0000256" key="8">
    <source>
        <dbReference type="ARBA" id="ARBA00023012"/>
    </source>
</evidence>
<dbReference type="PRINTS" id="PR00344">
    <property type="entry name" value="BCTRLSENSOR"/>
</dbReference>
<dbReference type="InterPro" id="IPR036097">
    <property type="entry name" value="HisK_dim/P_sf"/>
</dbReference>
<accession>A0A4Z0NWX8</accession>
<keyword evidence="6" id="KW-0418">Kinase</keyword>
<name>A0A4Z0NWX8_9HYPH</name>
<evidence type="ECO:0000256" key="9">
    <source>
        <dbReference type="SAM" id="Phobius"/>
    </source>
</evidence>
<comment type="catalytic activity">
    <reaction evidence="1">
        <text>ATP + protein L-histidine = ADP + protein N-phospho-L-histidine.</text>
        <dbReference type="EC" id="2.7.13.3"/>
    </reaction>
</comment>
<dbReference type="SMART" id="SM00387">
    <property type="entry name" value="HATPase_c"/>
    <property type="match status" value="1"/>
</dbReference>
<keyword evidence="9" id="KW-1133">Transmembrane helix</keyword>
<dbReference type="EMBL" id="SRLB01000001">
    <property type="protein sequence ID" value="TGE02428.1"/>
    <property type="molecule type" value="Genomic_DNA"/>
</dbReference>
<feature type="transmembrane region" description="Helical" evidence="9">
    <location>
        <begin position="92"/>
        <end position="114"/>
    </location>
</feature>
<sequence>MSQGLGQGGLGQGGTEQEGFRRGSLGQVFSRWPSLASANDGSPAADALPAWMLSAHRRRWPDLVEDGAKAVLAVLVPVLLVGWGLAAGPPASVAMAGILVAGVLAAFLGTLHVARLRRALRASEAQFSAIFERAGISMWREDWSAVGEAIAALRLAGVTDIEGYFAARPSELRELCGRVLIKDVNAFTLEETGAPDKAAFVGPLDRLLPETDQTFVQWLVALGRGDRFFRSEAHIVRAAGQQSDVLFTAMLPRERAEFCDLLITSLDITAYKQAQARLAAAEGDLARAARSITVGAVSASIAHEVNTPLAAIAANAQASLRWLKRPDPDLAEVTAALEDVVSEARRARDVVARTRSLFGTASLALAPVDLVEAAREATLLAERDLRANGAAVLITADPDLPPVTGDLVQIEQVLVNLLVNAAQAMAGSSGRRDVAITVRGDPGAVRVTVSDTGPGVPPEQRARIFEPFHSTKPGGMGMGLAICRSCIDAHGGDLWLDDAPGGGAAFHVRLPTACRSPA</sequence>
<dbReference type="PANTHER" id="PTHR43065">
    <property type="entry name" value="SENSOR HISTIDINE KINASE"/>
    <property type="match status" value="1"/>
</dbReference>
<evidence type="ECO:0000313" key="11">
    <source>
        <dbReference type="EMBL" id="TGE02428.1"/>
    </source>
</evidence>
<organism evidence="11 12">
    <name type="scientific">Methylobacterium nonmethylotrophicum</name>
    <dbReference type="NCBI Taxonomy" id="1141884"/>
    <lineage>
        <taxon>Bacteria</taxon>
        <taxon>Pseudomonadati</taxon>
        <taxon>Pseudomonadota</taxon>
        <taxon>Alphaproteobacteria</taxon>
        <taxon>Hyphomicrobiales</taxon>
        <taxon>Methylobacteriaceae</taxon>
        <taxon>Methylobacterium</taxon>
    </lineage>
</organism>
<keyword evidence="4" id="KW-0808">Transferase</keyword>
<evidence type="ECO:0000256" key="4">
    <source>
        <dbReference type="ARBA" id="ARBA00022679"/>
    </source>
</evidence>
<evidence type="ECO:0000259" key="10">
    <source>
        <dbReference type="PROSITE" id="PS50109"/>
    </source>
</evidence>
<dbReference type="InterPro" id="IPR003661">
    <property type="entry name" value="HisK_dim/P_dom"/>
</dbReference>
<dbReference type="OrthoDB" id="9789238at2"/>
<evidence type="ECO:0000256" key="5">
    <source>
        <dbReference type="ARBA" id="ARBA00022741"/>
    </source>
</evidence>
<dbReference type="PANTHER" id="PTHR43065:SF10">
    <property type="entry name" value="PEROXIDE STRESS-ACTIVATED HISTIDINE KINASE MAK3"/>
    <property type="match status" value="1"/>
</dbReference>
<feature type="domain" description="Histidine kinase" evidence="10">
    <location>
        <begin position="300"/>
        <end position="514"/>
    </location>
</feature>
<evidence type="ECO:0000313" key="12">
    <source>
        <dbReference type="Proteomes" id="UP000297535"/>
    </source>
</evidence>
<keyword evidence="3" id="KW-0597">Phosphoprotein</keyword>
<keyword evidence="9" id="KW-0472">Membrane</keyword>
<reference evidence="11 12" key="1">
    <citation type="submission" date="2019-04" db="EMBL/GenBank/DDBJ databases">
        <authorList>
            <person name="Feng G."/>
            <person name="Zhu H."/>
        </authorList>
    </citation>
    <scope>NUCLEOTIDE SEQUENCE [LARGE SCALE GENOMIC DNA]</scope>
    <source>
        <strain evidence="11 12">6HR-1</strain>
    </source>
</reference>
<dbReference type="Gene3D" id="1.10.287.130">
    <property type="match status" value="1"/>
</dbReference>
<evidence type="ECO:0000256" key="6">
    <source>
        <dbReference type="ARBA" id="ARBA00022777"/>
    </source>
</evidence>
<dbReference type="InterPro" id="IPR004358">
    <property type="entry name" value="Sig_transdc_His_kin-like_C"/>
</dbReference>
<dbReference type="SMART" id="SM00388">
    <property type="entry name" value="HisKA"/>
    <property type="match status" value="1"/>
</dbReference>
<dbReference type="InterPro" id="IPR036890">
    <property type="entry name" value="HATPase_C_sf"/>
</dbReference>
<gene>
    <name evidence="11" type="ORF">EU555_01260</name>
</gene>
<dbReference type="Proteomes" id="UP000297535">
    <property type="component" value="Unassembled WGS sequence"/>
</dbReference>
<proteinExistence type="predicted"/>
<evidence type="ECO:0000256" key="2">
    <source>
        <dbReference type="ARBA" id="ARBA00012438"/>
    </source>
</evidence>
<dbReference type="SUPFAM" id="SSF47384">
    <property type="entry name" value="Homodimeric domain of signal transducing histidine kinase"/>
    <property type="match status" value="1"/>
</dbReference>
<feature type="transmembrane region" description="Helical" evidence="9">
    <location>
        <begin position="67"/>
        <end position="86"/>
    </location>
</feature>
<evidence type="ECO:0000256" key="7">
    <source>
        <dbReference type="ARBA" id="ARBA00022840"/>
    </source>
</evidence>
<dbReference type="Pfam" id="PF00512">
    <property type="entry name" value="HisKA"/>
    <property type="match status" value="1"/>
</dbReference>
<dbReference type="GO" id="GO:0000155">
    <property type="term" value="F:phosphorelay sensor kinase activity"/>
    <property type="evidence" value="ECO:0007669"/>
    <property type="project" value="InterPro"/>
</dbReference>
<dbReference type="AlphaFoldDB" id="A0A4Z0NWX8"/>